<dbReference type="RefSeq" id="WP_385878391.1">
    <property type="nucleotide sequence ID" value="NZ_JBHLXE010000114.1"/>
</dbReference>
<keyword evidence="2" id="KW-1185">Reference proteome</keyword>
<organism evidence="1 2">
    <name type="scientific">Thorsellia kenyensis</name>
    <dbReference type="NCBI Taxonomy" id="1549888"/>
    <lineage>
        <taxon>Bacteria</taxon>
        <taxon>Pseudomonadati</taxon>
        <taxon>Pseudomonadota</taxon>
        <taxon>Gammaproteobacteria</taxon>
        <taxon>Enterobacterales</taxon>
        <taxon>Thorselliaceae</taxon>
        <taxon>Thorsellia</taxon>
    </lineage>
</organism>
<protein>
    <submittedName>
        <fullName evidence="1">RhuM family protein</fullName>
    </submittedName>
</protein>
<sequence>MFSRVDGDKPNMGLTHYKGKEPTQKEAITAKNYLSEQELDILNRLVNSYLEFAELQARQGRLMKMEDWANKLDEFLKLSDFNTLTHSGKITAEEAKEKAKMEYDKFRRIIDTKATQVDRDLSDAIKKIGIKPN</sequence>
<dbReference type="InterPro" id="IPR011204">
    <property type="entry name" value="Virulence_RhuM-like"/>
</dbReference>
<gene>
    <name evidence="1" type="primary">rhuM</name>
    <name evidence="1" type="ORF">ACFFIT_13175</name>
</gene>
<dbReference type="Pfam" id="PF13310">
    <property type="entry name" value="Virulence_RhuM"/>
    <property type="match status" value="1"/>
</dbReference>
<dbReference type="Proteomes" id="UP001589758">
    <property type="component" value="Unassembled WGS sequence"/>
</dbReference>
<comment type="caution">
    <text evidence="1">The sequence shown here is derived from an EMBL/GenBank/DDBJ whole genome shotgun (WGS) entry which is preliminary data.</text>
</comment>
<dbReference type="PANTHER" id="PTHR35810">
    <property type="entry name" value="CYTOPLASMIC PROTEIN-RELATED"/>
    <property type="match status" value="1"/>
</dbReference>
<dbReference type="PANTHER" id="PTHR35810:SF1">
    <property type="entry name" value="CYTOPLASMIC PROTEIN"/>
    <property type="match status" value="1"/>
</dbReference>
<evidence type="ECO:0000313" key="2">
    <source>
        <dbReference type="Proteomes" id="UP001589758"/>
    </source>
</evidence>
<evidence type="ECO:0000313" key="1">
    <source>
        <dbReference type="EMBL" id="MFC0181023.1"/>
    </source>
</evidence>
<name>A0ABV6CDG1_9GAMM</name>
<dbReference type="EMBL" id="JBHLXE010000114">
    <property type="protein sequence ID" value="MFC0181023.1"/>
    <property type="molecule type" value="Genomic_DNA"/>
</dbReference>
<reference evidence="1 2" key="1">
    <citation type="submission" date="2024-09" db="EMBL/GenBank/DDBJ databases">
        <authorList>
            <person name="Sun Q."/>
            <person name="Mori K."/>
        </authorList>
    </citation>
    <scope>NUCLEOTIDE SEQUENCE [LARGE SCALE GENOMIC DNA]</scope>
    <source>
        <strain evidence="1 2">CCM 8545</strain>
    </source>
</reference>
<proteinExistence type="predicted"/>
<accession>A0ABV6CDG1</accession>